<protein>
    <recommendedName>
        <fullName evidence="3">Zinc ribbon domain-containing protein</fullName>
    </recommendedName>
</protein>
<evidence type="ECO:0000313" key="2">
    <source>
        <dbReference type="Proteomes" id="UP000814003"/>
    </source>
</evidence>
<proteinExistence type="predicted"/>
<keyword evidence="2" id="KW-1185">Reference proteome</keyword>
<dbReference type="EMBL" id="WKED01000098">
    <property type="protein sequence ID" value="MCF5110742.1"/>
    <property type="molecule type" value="Genomic_DNA"/>
</dbReference>
<dbReference type="Proteomes" id="UP000814003">
    <property type="component" value="Unassembled WGS sequence"/>
</dbReference>
<gene>
    <name evidence="1" type="ORF">GIW56_28490</name>
</gene>
<sequence length="331" mass="36544">MFDNLQKELRRLAATQQVSVPIESDAEGYIDKECPAEACLFQFKIYGDDWTNIVRDDEVFCPSCRHAAPAKSWFTTAQIEAAKEYALGTVINGLNGAMRADAQASKRRQKPGAFLSITLDVKGGKDAVLLPIAAAEPMRLRTRCDDCACRYSYVGAAYFCPSCGKNSASHTFLQTLATIRTSAALGGTLRGVLEPDEAEVMTRTLLEKAILDTVTSFQRLAEQLYEARTGKEPRRNAFQNLDAGSALWETELGVSYAQLLETAAMTQLRVYYQQRHLLAHQQGIVDNDYVTRSGDTTYEVGQRLLIKESAALKFADLVDRLGTALMARCSP</sequence>
<name>A0ABS9FEH7_9PSED</name>
<comment type="caution">
    <text evidence="1">The sequence shown here is derived from an EMBL/GenBank/DDBJ whole genome shotgun (WGS) entry which is preliminary data.</text>
</comment>
<evidence type="ECO:0008006" key="3">
    <source>
        <dbReference type="Google" id="ProtNLM"/>
    </source>
</evidence>
<accession>A0ABS9FEH7</accession>
<reference evidence="1 2" key="1">
    <citation type="submission" date="2019-11" db="EMBL/GenBank/DDBJ databases">
        <title>Epiphytic Pseudomonas syringae from cherry orchards.</title>
        <authorList>
            <person name="Hulin M.T."/>
        </authorList>
    </citation>
    <scope>NUCLEOTIDE SEQUENCE [LARGE SCALE GENOMIC DNA]</scope>
    <source>
        <strain evidence="1 2">PA-6-5B</strain>
    </source>
</reference>
<organism evidence="1 2">
    <name type="scientific">Pseudomonas gessardii</name>
    <dbReference type="NCBI Taxonomy" id="78544"/>
    <lineage>
        <taxon>Bacteria</taxon>
        <taxon>Pseudomonadati</taxon>
        <taxon>Pseudomonadota</taxon>
        <taxon>Gammaproteobacteria</taxon>
        <taxon>Pseudomonadales</taxon>
        <taxon>Pseudomonadaceae</taxon>
        <taxon>Pseudomonas</taxon>
    </lineage>
</organism>
<dbReference type="RefSeq" id="WP_150726493.1">
    <property type="nucleotide sequence ID" value="NZ_WKED01000098.1"/>
</dbReference>
<evidence type="ECO:0000313" key="1">
    <source>
        <dbReference type="EMBL" id="MCF5110742.1"/>
    </source>
</evidence>